<keyword evidence="2" id="KW-1185">Reference proteome</keyword>
<comment type="caution">
    <text evidence="1">The sequence shown here is derived from an EMBL/GenBank/DDBJ whole genome shotgun (WGS) entry which is preliminary data.</text>
</comment>
<evidence type="ECO:0000313" key="2">
    <source>
        <dbReference type="Proteomes" id="UP001240236"/>
    </source>
</evidence>
<dbReference type="Proteomes" id="UP001240236">
    <property type="component" value="Unassembled WGS sequence"/>
</dbReference>
<protein>
    <submittedName>
        <fullName evidence="1">Uncharacterized protein</fullName>
    </submittedName>
</protein>
<reference evidence="1 2" key="1">
    <citation type="submission" date="2023-07" db="EMBL/GenBank/DDBJ databases">
        <title>Sequencing the genomes of 1000 actinobacteria strains.</title>
        <authorList>
            <person name="Klenk H.-P."/>
        </authorList>
    </citation>
    <scope>NUCLEOTIDE SEQUENCE [LARGE SCALE GENOMIC DNA]</scope>
    <source>
        <strain evidence="1 2">DSM 44709</strain>
    </source>
</reference>
<dbReference type="AlphaFoldDB" id="A0AAE4AVW2"/>
<proteinExistence type="predicted"/>
<gene>
    <name evidence="1" type="ORF">J2S42_001126</name>
</gene>
<evidence type="ECO:0000313" key="1">
    <source>
        <dbReference type="EMBL" id="MDQ0364457.1"/>
    </source>
</evidence>
<organism evidence="1 2">
    <name type="scientific">Catenuloplanes indicus</name>
    <dbReference type="NCBI Taxonomy" id="137267"/>
    <lineage>
        <taxon>Bacteria</taxon>
        <taxon>Bacillati</taxon>
        <taxon>Actinomycetota</taxon>
        <taxon>Actinomycetes</taxon>
        <taxon>Micromonosporales</taxon>
        <taxon>Micromonosporaceae</taxon>
        <taxon>Catenuloplanes</taxon>
    </lineage>
</organism>
<dbReference type="RefSeq" id="WP_307235879.1">
    <property type="nucleotide sequence ID" value="NZ_JAUSUZ010000001.1"/>
</dbReference>
<name>A0AAE4AVW2_9ACTN</name>
<sequence>MTGVWLMSAGGGAYLVVAVPDAPAGWVPVADVLLLAPSVGETPEELLARCPGVSAVARTTGHGAVTLTHRTGRVAATAGGSAAPIGAGPVDVARAVALLLLLTCHAIPSSRRRTGTASVSASRV</sequence>
<accession>A0AAE4AVW2</accession>
<dbReference type="EMBL" id="JAUSUZ010000001">
    <property type="protein sequence ID" value="MDQ0364457.1"/>
    <property type="molecule type" value="Genomic_DNA"/>
</dbReference>